<evidence type="ECO:0000313" key="3">
    <source>
        <dbReference type="Proteomes" id="UP000203464"/>
    </source>
</evidence>
<keyword evidence="1" id="KW-0472">Membrane</keyword>
<feature type="transmembrane region" description="Helical" evidence="1">
    <location>
        <begin position="115"/>
        <end position="139"/>
    </location>
</feature>
<evidence type="ECO:0000256" key="1">
    <source>
        <dbReference type="SAM" id="Phobius"/>
    </source>
</evidence>
<keyword evidence="1" id="KW-0812">Transmembrane</keyword>
<reference evidence="3" key="1">
    <citation type="submission" date="2017-05" db="EMBL/GenBank/DDBJ databases">
        <authorList>
            <person name="Rodrigo-Torres L."/>
            <person name="Arahal R. D."/>
            <person name="Lucena T."/>
        </authorList>
    </citation>
    <scope>NUCLEOTIDE SEQUENCE [LARGE SCALE GENOMIC DNA]</scope>
    <source>
        <strain evidence="3">CECT 8868</strain>
    </source>
</reference>
<keyword evidence="1" id="KW-1133">Transmembrane helix</keyword>
<dbReference type="EMBL" id="FXYD01000001">
    <property type="protein sequence ID" value="SMX33474.1"/>
    <property type="molecule type" value="Genomic_DNA"/>
</dbReference>
<dbReference type="Proteomes" id="UP000203464">
    <property type="component" value="Unassembled WGS sequence"/>
</dbReference>
<organism evidence="2 3">
    <name type="scientific">Octadecabacter ascidiaceicola</name>
    <dbReference type="NCBI Taxonomy" id="1655543"/>
    <lineage>
        <taxon>Bacteria</taxon>
        <taxon>Pseudomonadati</taxon>
        <taxon>Pseudomonadota</taxon>
        <taxon>Alphaproteobacteria</taxon>
        <taxon>Rhodobacterales</taxon>
        <taxon>Roseobacteraceae</taxon>
        <taxon>Octadecabacter</taxon>
    </lineage>
</organism>
<accession>A0A238JTG1</accession>
<gene>
    <name evidence="2" type="ORF">OCA8868_00960</name>
</gene>
<evidence type="ECO:0000313" key="2">
    <source>
        <dbReference type="EMBL" id="SMX33474.1"/>
    </source>
</evidence>
<proteinExistence type="predicted"/>
<dbReference type="AlphaFoldDB" id="A0A238JTG1"/>
<name>A0A238JTG1_9RHOB</name>
<protein>
    <submittedName>
        <fullName evidence="2">Uncharacterized protein</fullName>
    </submittedName>
</protein>
<keyword evidence="3" id="KW-1185">Reference proteome</keyword>
<sequence length="143" mass="16376">MVKRKACELKGCSTQAKPEGMTGDSVNKFADEVQSLIEERLRIKGRTLEKALARAGRLLPKWAHREGRYLAQASQLMQHPKLRLMIDEAKVVKARDMLVAHLKTIDPKERRKTRVLGMLGVISFNLILVFAAFIVYLVWRDYV</sequence>